<gene>
    <name evidence="2" type="ORF">J3R30DRAFT_3449017</name>
</gene>
<evidence type="ECO:0000313" key="2">
    <source>
        <dbReference type="EMBL" id="KAJ4483509.1"/>
    </source>
</evidence>
<dbReference type="Proteomes" id="UP001150266">
    <property type="component" value="Unassembled WGS sequence"/>
</dbReference>
<sequence length="58" mass="6677">MCYTGYGTYFIFPISPSSFIFVTIWIHLHSSISFYIVPHSSITFQILLSTFRTVAYSS</sequence>
<dbReference type="EMBL" id="JAOTPV010000004">
    <property type="protein sequence ID" value="KAJ4483509.1"/>
    <property type="molecule type" value="Genomic_DNA"/>
</dbReference>
<dbReference type="AlphaFoldDB" id="A0A9W9AK22"/>
<proteinExistence type="predicted"/>
<keyword evidence="3" id="KW-1185">Reference proteome</keyword>
<accession>A0A9W9AK22</accession>
<feature type="transmembrane region" description="Helical" evidence="1">
    <location>
        <begin position="6"/>
        <end position="26"/>
    </location>
</feature>
<comment type="caution">
    <text evidence="2">The sequence shown here is derived from an EMBL/GenBank/DDBJ whole genome shotgun (WGS) entry which is preliminary data.</text>
</comment>
<keyword evidence="1" id="KW-1133">Transmembrane helix</keyword>
<name>A0A9W9AK22_9AGAR</name>
<feature type="non-terminal residue" evidence="2">
    <location>
        <position position="58"/>
    </location>
</feature>
<organism evidence="2 3">
    <name type="scientific">Lentinula aciculospora</name>
    <dbReference type="NCBI Taxonomy" id="153920"/>
    <lineage>
        <taxon>Eukaryota</taxon>
        <taxon>Fungi</taxon>
        <taxon>Dikarya</taxon>
        <taxon>Basidiomycota</taxon>
        <taxon>Agaricomycotina</taxon>
        <taxon>Agaricomycetes</taxon>
        <taxon>Agaricomycetidae</taxon>
        <taxon>Agaricales</taxon>
        <taxon>Marasmiineae</taxon>
        <taxon>Omphalotaceae</taxon>
        <taxon>Lentinula</taxon>
    </lineage>
</organism>
<keyword evidence="1" id="KW-0812">Transmembrane</keyword>
<protein>
    <submittedName>
        <fullName evidence="2">Uncharacterized protein</fullName>
    </submittedName>
</protein>
<reference evidence="2" key="1">
    <citation type="submission" date="2022-08" db="EMBL/GenBank/DDBJ databases">
        <title>A Global Phylogenomic Analysis of the Shiitake Genus Lentinula.</title>
        <authorList>
            <consortium name="DOE Joint Genome Institute"/>
            <person name="Sierra-Patev S."/>
            <person name="Min B."/>
            <person name="Naranjo-Ortiz M."/>
            <person name="Looney B."/>
            <person name="Konkel Z."/>
            <person name="Slot J.C."/>
            <person name="Sakamoto Y."/>
            <person name="Steenwyk J.L."/>
            <person name="Rokas A."/>
            <person name="Carro J."/>
            <person name="Camarero S."/>
            <person name="Ferreira P."/>
            <person name="Molpeceres G."/>
            <person name="Ruiz-Duenas F.J."/>
            <person name="Serrano A."/>
            <person name="Henrissat B."/>
            <person name="Drula E."/>
            <person name="Hughes K.W."/>
            <person name="Mata J.L."/>
            <person name="Ishikawa N.K."/>
            <person name="Vargas-Isla R."/>
            <person name="Ushijima S."/>
            <person name="Smith C.A."/>
            <person name="Ahrendt S."/>
            <person name="Andreopoulos W."/>
            <person name="He G."/>
            <person name="Labutti K."/>
            <person name="Lipzen A."/>
            <person name="Ng V."/>
            <person name="Riley R."/>
            <person name="Sandor L."/>
            <person name="Barry K."/>
            <person name="Martinez A.T."/>
            <person name="Xiao Y."/>
            <person name="Gibbons J.G."/>
            <person name="Terashima K."/>
            <person name="Grigoriev I.V."/>
            <person name="Hibbett D.S."/>
        </authorList>
    </citation>
    <scope>NUCLEOTIDE SEQUENCE</scope>
    <source>
        <strain evidence="2">JLM2183</strain>
    </source>
</reference>
<evidence type="ECO:0000256" key="1">
    <source>
        <dbReference type="SAM" id="Phobius"/>
    </source>
</evidence>
<evidence type="ECO:0000313" key="3">
    <source>
        <dbReference type="Proteomes" id="UP001150266"/>
    </source>
</evidence>
<keyword evidence="1" id="KW-0472">Membrane</keyword>